<dbReference type="InterPro" id="IPR006645">
    <property type="entry name" value="NGN-like_dom"/>
</dbReference>
<dbReference type="OrthoDB" id="1079689at2"/>
<evidence type="ECO:0000313" key="3">
    <source>
        <dbReference type="EMBL" id="EFM01688.1"/>
    </source>
</evidence>
<evidence type="ECO:0000256" key="1">
    <source>
        <dbReference type="ARBA" id="ARBA00023163"/>
    </source>
</evidence>
<dbReference type="STRING" id="862515.HMPREF0658_1375"/>
<sequence length="191" mass="21843">MNPLTDIFPPSDTSGLHDDTPWLAVRLFTLRQQEAKALFEENGIETFVPMQYADVEDGRGRVHHVLKPVVRNLLFVKKPHDIALLAQLSASPELKMSVVRSHPRSNKYSEIPAREMREFMLMCHPSIELRQFLNEEEAHFKAGVAVEVRYGPLRGLHGKLVRRSGKYYLLKEISGLGVMVKVSRWCCKALH</sequence>
<dbReference type="BioCyc" id="PMAR862515-HMP:GMOO-1398-MONOMER"/>
<dbReference type="Proteomes" id="UP000004394">
    <property type="component" value="Unassembled WGS sequence"/>
</dbReference>
<proteinExistence type="predicted"/>
<keyword evidence="1" id="KW-0804">Transcription</keyword>
<dbReference type="Gene3D" id="3.30.70.940">
    <property type="entry name" value="NusG, N-terminal domain"/>
    <property type="match status" value="1"/>
</dbReference>
<dbReference type="Pfam" id="PF02357">
    <property type="entry name" value="NusG"/>
    <property type="match status" value="1"/>
</dbReference>
<dbReference type="InterPro" id="IPR036735">
    <property type="entry name" value="NGN_dom_sf"/>
</dbReference>
<dbReference type="HOGENOM" id="CLU_116148_0_0_10"/>
<name>E0NT73_9BACT</name>
<dbReference type="eggNOG" id="COG0250">
    <property type="taxonomic scope" value="Bacteria"/>
</dbReference>
<dbReference type="GO" id="GO:0006354">
    <property type="term" value="P:DNA-templated transcription elongation"/>
    <property type="evidence" value="ECO:0007669"/>
    <property type="project" value="InterPro"/>
</dbReference>
<accession>E0NT73</accession>
<gene>
    <name evidence="3" type="ORF">HMPREF0658_1375</name>
</gene>
<dbReference type="EMBL" id="AEEI01000046">
    <property type="protein sequence ID" value="EFM01688.1"/>
    <property type="molecule type" value="Genomic_DNA"/>
</dbReference>
<comment type="caution">
    <text evidence="3">The sequence shown here is derived from an EMBL/GenBank/DDBJ whole genome shotgun (WGS) entry which is preliminary data.</text>
</comment>
<evidence type="ECO:0000313" key="4">
    <source>
        <dbReference type="Proteomes" id="UP000004394"/>
    </source>
</evidence>
<reference evidence="3" key="1">
    <citation type="submission" date="2010-07" db="EMBL/GenBank/DDBJ databases">
        <authorList>
            <person name="Muzny D."/>
            <person name="Qin X."/>
            <person name="Deng J."/>
            <person name="Jiang H."/>
            <person name="Liu Y."/>
            <person name="Qu J."/>
            <person name="Song X.-Z."/>
            <person name="Zhang L."/>
            <person name="Thornton R."/>
            <person name="Coyle M."/>
            <person name="Francisco L."/>
            <person name="Jackson L."/>
            <person name="Javaid M."/>
            <person name="Korchina V."/>
            <person name="Kovar C."/>
            <person name="Mata R."/>
            <person name="Mathew T."/>
            <person name="Ngo R."/>
            <person name="Nguyen L."/>
            <person name="Nguyen N."/>
            <person name="Okwuonu G."/>
            <person name="Ongeri F."/>
            <person name="Pham C."/>
            <person name="Simmons D."/>
            <person name="Wilczek-Boney K."/>
            <person name="Hale W."/>
            <person name="Jakkamsetti A."/>
            <person name="Pham P."/>
            <person name="Ruth R."/>
            <person name="San Lucas F."/>
            <person name="Warren J."/>
            <person name="Zhang J."/>
            <person name="Zhao Z."/>
            <person name="Zhou C."/>
            <person name="Zhu D."/>
            <person name="Lee S."/>
            <person name="Bess C."/>
            <person name="Blankenburg K."/>
            <person name="Forbes L."/>
            <person name="Fu Q."/>
            <person name="Gubbala S."/>
            <person name="Hirani K."/>
            <person name="Jayaseelan J.C."/>
            <person name="Lara F."/>
            <person name="Munidasa M."/>
            <person name="Palculict T."/>
            <person name="Patil S."/>
            <person name="Pu L.-L."/>
            <person name="Saada N."/>
            <person name="Tang L."/>
            <person name="Weissenberger G."/>
            <person name="Zhu Y."/>
            <person name="Hemphill L."/>
            <person name="Shang Y."/>
            <person name="Youmans B."/>
            <person name="Ayvaz T."/>
            <person name="Ross M."/>
            <person name="Santibanez J."/>
            <person name="Aqrawi P."/>
            <person name="Gross S."/>
            <person name="Joshi V."/>
            <person name="Fowler G."/>
            <person name="Nazareth L."/>
            <person name="Reid J."/>
            <person name="Worley K."/>
            <person name="Petrosino J."/>
            <person name="Highlander S."/>
            <person name="Gibbs R."/>
        </authorList>
    </citation>
    <scope>NUCLEOTIDE SEQUENCE [LARGE SCALE GENOMIC DNA]</scope>
    <source>
        <strain evidence="3">DSM 16973</strain>
    </source>
</reference>
<evidence type="ECO:0000259" key="2">
    <source>
        <dbReference type="Pfam" id="PF02357"/>
    </source>
</evidence>
<dbReference type="AlphaFoldDB" id="E0NT73"/>
<feature type="domain" description="NusG-like N-terminal" evidence="2">
    <location>
        <begin position="22"/>
        <end position="119"/>
    </location>
</feature>
<keyword evidence="4" id="KW-1185">Reference proteome</keyword>
<dbReference type="NCBIfam" id="NF033644">
    <property type="entry name" value="antiterm_UpxY"/>
    <property type="match status" value="1"/>
</dbReference>
<protein>
    <recommendedName>
        <fullName evidence="2">NusG-like N-terminal domain-containing protein</fullName>
    </recommendedName>
</protein>
<dbReference type="RefSeq" id="WP_006949447.1">
    <property type="nucleotide sequence ID" value="NZ_BAJI01000028.1"/>
</dbReference>
<organism evidence="3 4">
    <name type="scientific">Hoylesella marshii DSM 16973 = JCM 13450</name>
    <dbReference type="NCBI Taxonomy" id="862515"/>
    <lineage>
        <taxon>Bacteria</taxon>
        <taxon>Pseudomonadati</taxon>
        <taxon>Bacteroidota</taxon>
        <taxon>Bacteroidia</taxon>
        <taxon>Bacteroidales</taxon>
        <taxon>Prevotellaceae</taxon>
        <taxon>Hoylesella</taxon>
    </lineage>
</organism>
<dbReference type="CDD" id="cd09895">
    <property type="entry name" value="NGN_SP_UpxY"/>
    <property type="match status" value="1"/>
</dbReference>